<organism evidence="1 2">
    <name type="scientific">Phocaeicola coprophilus DSM 18228 = JCM 13818</name>
    <dbReference type="NCBI Taxonomy" id="547042"/>
    <lineage>
        <taxon>Bacteria</taxon>
        <taxon>Pseudomonadati</taxon>
        <taxon>Bacteroidota</taxon>
        <taxon>Bacteroidia</taxon>
        <taxon>Bacteroidales</taxon>
        <taxon>Bacteroidaceae</taxon>
        <taxon>Phocaeicola</taxon>
    </lineage>
</organism>
<dbReference type="EMBL" id="ACBW01000185">
    <property type="protein sequence ID" value="EEF77371.1"/>
    <property type="molecule type" value="Genomic_DNA"/>
</dbReference>
<feature type="non-terminal residue" evidence="1">
    <location>
        <position position="1"/>
    </location>
</feature>
<protein>
    <submittedName>
        <fullName evidence="1">Uncharacterized protein</fullName>
    </submittedName>
</protein>
<name>S0FEB7_9BACT</name>
<sequence length="386" mass="44791">KSSLNFGTKVVSNMLAWPIAMATSAAIDSIKNIPTDEKCNSSSNYNQDFSIDEIIPLSRLTDKEYEYIKQNYRNKISTNEGIESIIADTNKKLKRINTLSSLIGFITPIRNILSKKAHTLEDKIKKLTLKKEIAVVNLREIIHQYEHNRITLPKNNNVYLVFSPVYNNYYAENMYVIERNHKVFFEFDIPSILTLNFKTFQIIFYDSVLIVTTKNDFAIINYSHISADIQQIHLLEKQLDSNINYGEVKETWLHTCLNGTPDLRYRNNPKVYNVQYWNLSIKLHNLFDISILFSAENIAQEVYSLVGKRNLQSVENIKVNSNIYKIDNVHDDIIADLTDTQKELCNILKQIGFQQSKYVTQKRPQFGSYVRRRRDRSVLCVIGVSP</sequence>
<comment type="caution">
    <text evidence="1">The sequence shown here is derived from an EMBL/GenBank/DDBJ whole genome shotgun (WGS) entry which is preliminary data.</text>
</comment>
<reference evidence="1 2" key="1">
    <citation type="submission" date="2008-12" db="EMBL/GenBank/DDBJ databases">
        <authorList>
            <person name="Fulton L."/>
            <person name="Clifton S."/>
            <person name="Fulton B."/>
            <person name="Xu J."/>
            <person name="Minx P."/>
            <person name="Pepin K.H."/>
            <person name="Johnson M."/>
            <person name="Bhonagiri V."/>
            <person name="Nash W.E."/>
            <person name="Mardis E.R."/>
            <person name="Wilson R.K."/>
        </authorList>
    </citation>
    <scope>NUCLEOTIDE SEQUENCE [LARGE SCALE GENOMIC DNA]</scope>
    <source>
        <strain evidence="1 2">DSM 18228</strain>
    </source>
</reference>
<evidence type="ECO:0000313" key="1">
    <source>
        <dbReference type="EMBL" id="EEF77371.1"/>
    </source>
</evidence>
<dbReference type="HOGENOM" id="CLU_716690_0_0_10"/>
<gene>
    <name evidence="1" type="ORF">BACCOPRO_02891</name>
</gene>
<dbReference type="Proteomes" id="UP000014073">
    <property type="component" value="Unassembled WGS sequence"/>
</dbReference>
<dbReference type="RefSeq" id="WP_008144273.1">
    <property type="nucleotide sequence ID" value="NZ_EQ973646.1"/>
</dbReference>
<proteinExistence type="predicted"/>
<accession>S0FEB7</accession>
<feature type="non-terminal residue" evidence="1">
    <location>
        <position position="386"/>
    </location>
</feature>
<evidence type="ECO:0000313" key="2">
    <source>
        <dbReference type="Proteomes" id="UP000014073"/>
    </source>
</evidence>
<keyword evidence="2" id="KW-1185">Reference proteome</keyword>
<dbReference type="AlphaFoldDB" id="S0FEB7"/>